<accession>A0A0U5JC61</accession>
<name>A0A0U5JC61_9BACT</name>
<protein>
    <submittedName>
        <fullName evidence="2">Conserved putative secreted protein</fullName>
    </submittedName>
</protein>
<evidence type="ECO:0000256" key="1">
    <source>
        <dbReference type="SAM" id="SignalP"/>
    </source>
</evidence>
<dbReference type="AlphaFoldDB" id="A0A0U5JC61"/>
<keyword evidence="3" id="KW-1185">Reference proteome</keyword>
<organism evidence="2 3">
    <name type="scientific">Candidatus Protochlamydia naegleriophila</name>
    <dbReference type="NCBI Taxonomy" id="389348"/>
    <lineage>
        <taxon>Bacteria</taxon>
        <taxon>Pseudomonadati</taxon>
        <taxon>Chlamydiota</taxon>
        <taxon>Chlamydiia</taxon>
        <taxon>Parachlamydiales</taxon>
        <taxon>Parachlamydiaceae</taxon>
        <taxon>Candidatus Protochlamydia</taxon>
    </lineage>
</organism>
<dbReference type="InParanoid" id="A0A0U5JC61"/>
<dbReference type="Proteomes" id="UP000069902">
    <property type="component" value="Chromosome cPNK"/>
</dbReference>
<dbReference type="NCBIfam" id="TIGR00278">
    <property type="entry name" value="membrane protein insertion efficiency factor YidD"/>
    <property type="match status" value="1"/>
</dbReference>
<dbReference type="InterPro" id="IPR002696">
    <property type="entry name" value="Membr_insert_effic_factor_YidD"/>
</dbReference>
<feature type="chain" id="PRO_5006860380" evidence="1">
    <location>
        <begin position="21"/>
        <end position="130"/>
    </location>
</feature>
<dbReference type="Pfam" id="PF01809">
    <property type="entry name" value="YidD"/>
    <property type="match status" value="1"/>
</dbReference>
<keyword evidence="1" id="KW-0732">Signal</keyword>
<gene>
    <name evidence="2" type="ORF">PNK_0330</name>
</gene>
<dbReference type="KEGG" id="pnl:PNK_0330"/>
<dbReference type="EMBL" id="LN879502">
    <property type="protein sequence ID" value="CUI15967.1"/>
    <property type="molecule type" value="Genomic_DNA"/>
</dbReference>
<dbReference type="PATRIC" id="fig|389348.3.peg.375"/>
<evidence type="ECO:0000313" key="3">
    <source>
        <dbReference type="Proteomes" id="UP000069902"/>
    </source>
</evidence>
<dbReference type="SMART" id="SM01234">
    <property type="entry name" value="Haemolytic"/>
    <property type="match status" value="1"/>
</dbReference>
<feature type="signal peptide" evidence="1">
    <location>
        <begin position="1"/>
        <end position="20"/>
    </location>
</feature>
<evidence type="ECO:0000313" key="2">
    <source>
        <dbReference type="EMBL" id="CUI15967.1"/>
    </source>
</evidence>
<proteinExistence type="predicted"/>
<dbReference type="RefSeq" id="WP_032124958.1">
    <property type="nucleotide sequence ID" value="NZ_LN879502.1"/>
</dbReference>
<dbReference type="STRING" id="389348.PNK_0330"/>
<reference evidence="3" key="1">
    <citation type="submission" date="2015-09" db="EMBL/GenBank/DDBJ databases">
        <authorList>
            <person name="Bertelli C."/>
        </authorList>
    </citation>
    <scope>NUCLEOTIDE SEQUENCE [LARGE SCALE GENOMIC DNA]</scope>
    <source>
        <strain evidence="3">KNic</strain>
    </source>
</reference>
<sequence>MDYFRRTLLLAVCASMAITAALFSNPWGKDADLAVRTVQTYQPPEPPSLLARLGVMAIRFHQEVISPADGPRSHFIPSSSQYTLEAMKKYGFFKGYTMGCDRLMREDSEEWVYRTIYDAGGRKMKWDPVP</sequence>